<protein>
    <submittedName>
        <fullName evidence="2">NAD(P)H azoreductase</fullName>
    </submittedName>
</protein>
<name>A0A117I9R7_MYCCR</name>
<dbReference type="InterPro" id="IPR036291">
    <property type="entry name" value="NAD(P)-bd_dom_sf"/>
</dbReference>
<dbReference type="InterPro" id="IPR016040">
    <property type="entry name" value="NAD(P)-bd_dom"/>
</dbReference>
<proteinExistence type="predicted"/>
<dbReference type="RefSeq" id="WP_062656426.1">
    <property type="nucleotide sequence ID" value="NZ_BCSY01000036.1"/>
</dbReference>
<keyword evidence="3" id="KW-1185">Reference proteome</keyword>
<evidence type="ECO:0000313" key="2">
    <source>
        <dbReference type="EMBL" id="GAS95252.1"/>
    </source>
</evidence>
<dbReference type="Pfam" id="PF13460">
    <property type="entry name" value="NAD_binding_10"/>
    <property type="match status" value="1"/>
</dbReference>
<comment type="caution">
    <text evidence="2">The sequence shown here is derived from an EMBL/GenBank/DDBJ whole genome shotgun (WGS) entry which is preliminary data.</text>
</comment>
<dbReference type="Gene3D" id="3.90.25.10">
    <property type="entry name" value="UDP-galactose 4-epimerase, domain 1"/>
    <property type="match status" value="1"/>
</dbReference>
<dbReference type="AlphaFoldDB" id="A0A117I9R7"/>
<reference evidence="3" key="1">
    <citation type="journal article" date="2016" name="Genome Announc.">
        <title>Draft Genome Sequences of Five Rapidly Growing Mycobacterium Species, M. thermoresistibile, M. fortuitum subsp. acetamidolyticum, M. canariasense, M. brisbanense, and M. novocastrense.</title>
        <authorList>
            <person name="Katahira K."/>
            <person name="Ogura Y."/>
            <person name="Gotoh Y."/>
            <person name="Hayashi T."/>
        </authorList>
    </citation>
    <scope>NUCLEOTIDE SEQUENCE [LARGE SCALE GENOMIC DNA]</scope>
    <source>
        <strain evidence="3">JCM15298</strain>
    </source>
</reference>
<dbReference type="STRING" id="228230.RMCC_2218"/>
<dbReference type="EMBL" id="BCSY01000036">
    <property type="protein sequence ID" value="GAS95252.1"/>
    <property type="molecule type" value="Genomic_DNA"/>
</dbReference>
<dbReference type="PANTHER" id="PTHR43162:SF1">
    <property type="entry name" value="PRESTALK A DIFFERENTIATION PROTEIN A"/>
    <property type="match status" value="1"/>
</dbReference>
<accession>A0A117I9R7</accession>
<sequence>MTTILVTGATGNIGRPLVTHLLDAGAEVRAVTRSASPFPPSVTPLVTAVPTAAAGMPGADAVFLNSRALVGELAATVELARACGVGKVVALSAINADDDDARQPSRVRGDRNRECEQLAMASGLEWVSLRPTVFASNFAGMWAGQIRAADVVSGPYAQAATAVVAETDIAAVAAVALLTDRLDGRRIPLTGPQSLTNTELVATIGTVLGRDLRYAELPPAAVRGRFAAIGFPAAFADAYLGLLEAGLGRPASVTGEVQRILGRPATTFAQWVHENRSLFTEYQGAQHV</sequence>
<dbReference type="Proteomes" id="UP000069443">
    <property type="component" value="Unassembled WGS sequence"/>
</dbReference>
<gene>
    <name evidence="2" type="ORF">RMCC_2218</name>
</gene>
<organism evidence="2 3">
    <name type="scientific">Mycolicibacterium canariasense</name>
    <name type="common">Mycobacterium canariasense</name>
    <dbReference type="NCBI Taxonomy" id="228230"/>
    <lineage>
        <taxon>Bacteria</taxon>
        <taxon>Bacillati</taxon>
        <taxon>Actinomycetota</taxon>
        <taxon>Actinomycetes</taxon>
        <taxon>Mycobacteriales</taxon>
        <taxon>Mycobacteriaceae</taxon>
        <taxon>Mycolicibacterium</taxon>
    </lineage>
</organism>
<dbReference type="SUPFAM" id="SSF51735">
    <property type="entry name" value="NAD(P)-binding Rossmann-fold domains"/>
    <property type="match status" value="1"/>
</dbReference>
<dbReference type="PANTHER" id="PTHR43162">
    <property type="match status" value="1"/>
</dbReference>
<dbReference type="Gene3D" id="3.40.50.720">
    <property type="entry name" value="NAD(P)-binding Rossmann-like Domain"/>
    <property type="match status" value="1"/>
</dbReference>
<reference evidence="3" key="2">
    <citation type="submission" date="2016-02" db="EMBL/GenBank/DDBJ databases">
        <title>Draft genome sequence of five rapidly growing Mycobacterium species.</title>
        <authorList>
            <person name="Katahira K."/>
            <person name="Gotou Y."/>
            <person name="Iida K."/>
            <person name="Ogura Y."/>
            <person name="Hayashi T."/>
        </authorList>
    </citation>
    <scope>NUCLEOTIDE SEQUENCE [LARGE SCALE GENOMIC DNA]</scope>
    <source>
        <strain evidence="3">JCM15298</strain>
    </source>
</reference>
<feature type="domain" description="NAD(P)-binding" evidence="1">
    <location>
        <begin position="8"/>
        <end position="175"/>
    </location>
</feature>
<dbReference type="OrthoDB" id="3510772at2"/>
<evidence type="ECO:0000259" key="1">
    <source>
        <dbReference type="Pfam" id="PF13460"/>
    </source>
</evidence>
<evidence type="ECO:0000313" key="3">
    <source>
        <dbReference type="Proteomes" id="UP000069443"/>
    </source>
</evidence>
<dbReference type="InterPro" id="IPR051604">
    <property type="entry name" value="Ergot_Alk_Oxidoreductase"/>
</dbReference>